<feature type="domain" description="FERM" evidence="7">
    <location>
        <begin position="187"/>
        <end position="529"/>
    </location>
</feature>
<dbReference type="AlphaFoldDB" id="A0A8D0RTL4"/>
<accession>A0A8D0RTL4</accession>
<dbReference type="InterPro" id="IPR051567">
    <property type="entry name" value="Unconventional_Myosin_ATPase"/>
</dbReference>
<evidence type="ECO:0000256" key="2">
    <source>
        <dbReference type="ARBA" id="ARBA00008314"/>
    </source>
</evidence>
<evidence type="ECO:0000256" key="6">
    <source>
        <dbReference type="SAM" id="MobiDB-lite"/>
    </source>
</evidence>
<reference evidence="9" key="1">
    <citation type="submission" date="2025-05" db="UniProtKB">
        <authorList>
            <consortium name="Ensembl"/>
        </authorList>
    </citation>
    <scope>IDENTIFICATION</scope>
</reference>
<evidence type="ECO:0000259" key="8">
    <source>
        <dbReference type="PROSITE" id="PS51016"/>
    </source>
</evidence>
<dbReference type="Proteomes" id="UP000694724">
    <property type="component" value="Unplaced"/>
</dbReference>
<name>A0A8D0RTL4_PIG</name>
<evidence type="ECO:0000256" key="5">
    <source>
        <dbReference type="ARBA" id="ARBA00023203"/>
    </source>
</evidence>
<dbReference type="SMART" id="SM00295">
    <property type="entry name" value="B41"/>
    <property type="match status" value="1"/>
</dbReference>
<dbReference type="Proteomes" id="UP000694727">
    <property type="component" value="Unplaced"/>
</dbReference>
<dbReference type="InterPro" id="IPR019749">
    <property type="entry name" value="Band_41_domain"/>
</dbReference>
<evidence type="ECO:0000256" key="4">
    <source>
        <dbReference type="ARBA" id="ARBA00022737"/>
    </source>
</evidence>
<feature type="domain" description="MyTH4" evidence="8">
    <location>
        <begin position="33"/>
        <end position="181"/>
    </location>
</feature>
<dbReference type="PANTHER" id="PTHR22692">
    <property type="entry name" value="MYOSIN VII, XV"/>
    <property type="match status" value="1"/>
</dbReference>
<dbReference type="SMART" id="SM00139">
    <property type="entry name" value="MyTH4"/>
    <property type="match status" value="1"/>
</dbReference>
<evidence type="ECO:0008006" key="11">
    <source>
        <dbReference type="Google" id="ProtNLM"/>
    </source>
</evidence>
<dbReference type="Ensembl" id="ENSSSCT00055057106.1">
    <property type="protein sequence ID" value="ENSSSCP00055045678.1"/>
    <property type="gene ID" value="ENSSSCG00055028771.1"/>
</dbReference>
<evidence type="ECO:0000256" key="1">
    <source>
        <dbReference type="ARBA" id="ARBA00004496"/>
    </source>
</evidence>
<organism evidence="9 10">
    <name type="scientific">Sus scrofa</name>
    <name type="common">Pig</name>
    <dbReference type="NCBI Taxonomy" id="9823"/>
    <lineage>
        <taxon>Eukaryota</taxon>
        <taxon>Metazoa</taxon>
        <taxon>Chordata</taxon>
        <taxon>Craniata</taxon>
        <taxon>Vertebrata</taxon>
        <taxon>Euteleostomi</taxon>
        <taxon>Mammalia</taxon>
        <taxon>Eutheria</taxon>
        <taxon>Laurasiatheria</taxon>
        <taxon>Artiodactyla</taxon>
        <taxon>Suina</taxon>
        <taxon>Suidae</taxon>
        <taxon>Sus</taxon>
    </lineage>
</organism>
<dbReference type="InterPro" id="IPR000299">
    <property type="entry name" value="FERM_domain"/>
</dbReference>
<dbReference type="InterPro" id="IPR035963">
    <property type="entry name" value="FERM_2"/>
</dbReference>
<dbReference type="InterPro" id="IPR019748">
    <property type="entry name" value="FERM_central"/>
</dbReference>
<proteinExistence type="inferred from homology"/>
<dbReference type="Pfam" id="PF00784">
    <property type="entry name" value="MyTH4"/>
    <property type="match status" value="1"/>
</dbReference>
<dbReference type="InterPro" id="IPR014352">
    <property type="entry name" value="FERM/acyl-CoA-bd_prot_sf"/>
</dbReference>
<keyword evidence="4" id="KW-0677">Repeat</keyword>
<dbReference type="SUPFAM" id="SSF47031">
    <property type="entry name" value="Second domain of FERM"/>
    <property type="match status" value="1"/>
</dbReference>
<dbReference type="InterPro" id="IPR000857">
    <property type="entry name" value="MyTH4_dom"/>
</dbReference>
<dbReference type="Pfam" id="PF00373">
    <property type="entry name" value="FERM_M"/>
    <property type="match status" value="1"/>
</dbReference>
<evidence type="ECO:0000313" key="10">
    <source>
        <dbReference type="Proteomes" id="UP000694727"/>
    </source>
</evidence>
<dbReference type="Gene3D" id="1.20.80.10">
    <property type="match status" value="1"/>
</dbReference>
<dbReference type="GO" id="GO:0005856">
    <property type="term" value="C:cytoskeleton"/>
    <property type="evidence" value="ECO:0007669"/>
    <property type="project" value="InterPro"/>
</dbReference>
<dbReference type="PROSITE" id="PS51016">
    <property type="entry name" value="MYTH4"/>
    <property type="match status" value="1"/>
</dbReference>
<dbReference type="InterPro" id="IPR038185">
    <property type="entry name" value="MyTH4_dom_sf"/>
</dbReference>
<dbReference type="GO" id="GO:0003779">
    <property type="term" value="F:actin binding"/>
    <property type="evidence" value="ECO:0007669"/>
    <property type="project" value="UniProtKB-KW"/>
</dbReference>
<dbReference type="PANTHER" id="PTHR22692:SF16">
    <property type="entry name" value="MYOSIN XVB"/>
    <property type="match status" value="1"/>
</dbReference>
<comment type="similarity">
    <text evidence="2">Belongs to the TRAFAC class myosin-kinesin ATPase superfamily. Myosin family.</text>
</comment>
<sequence>MQEFALLYFRRPQTLLGQTGEAERKAMASLVQFSKVPIQESLLSFSDEDMNQQAVKSFQALMQVMGDQPKRWGKDELDLIYGLLKLCREKDNLRDEIYCQAIKQVTGHPRPKHCARGWSFLSLLTGYVPPSATLMPYVTKFLQDSSLSQELARSSQEHLQRTVKYGGRRRLPSLSEMRAFLKGHVIHQLLIHLPGGVDYKTTIRTFTVAAELLEELCRQMGIGDPQEVQEFALFLIKGDGELVRPLWPQEYLNSVLDKDVSLHSRRLDWETQLHFDNPTYIGTHFSQVQRDYLQGQLLVSAQADAQLARLAALQHLSKGLEEPPSEQDLLAYLPKQLQWQVNLTAIKSLIGQELKQLQGCSSQDAQISFIGGSGATGQLGQRREAQEGRAGPASHLGTKLGGSQGPSGRNSCPGPPSTEAARVLPLFGYTVYTALRVSRPGLPSPSLLGLNRQHLILMDPSSQQVCCSIALKDLQRMHLLSPMEAEGSPGLELNYGPAASPETIWFELPQAQELKHTIAFLLDSEPPSP</sequence>
<protein>
    <recommendedName>
        <fullName evidence="11">Myosin XVB</fullName>
    </recommendedName>
</protein>
<dbReference type="Gene3D" id="1.25.40.530">
    <property type="entry name" value="MyTH4 domain"/>
    <property type="match status" value="1"/>
</dbReference>
<evidence type="ECO:0000256" key="3">
    <source>
        <dbReference type="ARBA" id="ARBA00022490"/>
    </source>
</evidence>
<dbReference type="Ensembl" id="ENSSSCT00065070239.1">
    <property type="protein sequence ID" value="ENSSSCP00065030609.1"/>
    <property type="gene ID" value="ENSSSCG00065051272.1"/>
</dbReference>
<evidence type="ECO:0000313" key="9">
    <source>
        <dbReference type="Ensembl" id="ENSSSCP00025020714.1"/>
    </source>
</evidence>
<dbReference type="Ensembl" id="ENSSSCT00025048332.1">
    <property type="protein sequence ID" value="ENSSSCP00025020714.1"/>
    <property type="gene ID" value="ENSSSCG00025035424.1"/>
</dbReference>
<feature type="region of interest" description="Disordered" evidence="6">
    <location>
        <begin position="377"/>
        <end position="417"/>
    </location>
</feature>
<keyword evidence="5" id="KW-0009">Actin-binding</keyword>
<dbReference type="GO" id="GO:0005737">
    <property type="term" value="C:cytoplasm"/>
    <property type="evidence" value="ECO:0007669"/>
    <property type="project" value="UniProtKB-SubCell"/>
</dbReference>
<evidence type="ECO:0000259" key="7">
    <source>
        <dbReference type="PROSITE" id="PS50057"/>
    </source>
</evidence>
<dbReference type="CDD" id="cd14473">
    <property type="entry name" value="FERM_B-lobe"/>
    <property type="match status" value="1"/>
</dbReference>
<keyword evidence="3" id="KW-0963">Cytoplasm</keyword>
<dbReference type="PROSITE" id="PS50057">
    <property type="entry name" value="FERM_3"/>
    <property type="match status" value="1"/>
</dbReference>
<comment type="subcellular location">
    <subcellularLocation>
        <location evidence="1">Cytoplasm</location>
    </subcellularLocation>
</comment>
<dbReference type="Proteomes" id="UP000694725">
    <property type="component" value="Unplaced"/>
</dbReference>